<dbReference type="PANTHER" id="PTHR40980:SF3">
    <property type="entry name" value="TONB-DEPENDENT RECEPTOR-LIKE BETA-BARREL DOMAIN-CONTAINING PROTEIN"/>
    <property type="match status" value="1"/>
</dbReference>
<sequence length="180" mass="19819">MSPTSVATVVMQRARNASGKLNIRGLELGWVQPLDKWLPIRGFGFSNNTTFTNHSASGEGSQGFIALGVPKKTNSFTAYFQQHGYSLRLSHSYSDGSQVATANQNGITAAALFVDPYKQLDLPSSVDLDTVFDKQGWPTLTFDVVNLGRSSQRTYFQFSNATFTEYTPGRTFNIGLRAKF</sequence>
<dbReference type="GO" id="GO:0009279">
    <property type="term" value="C:cell outer membrane"/>
    <property type="evidence" value="ECO:0007669"/>
    <property type="project" value="UniProtKB-SubCell"/>
</dbReference>
<gene>
    <name evidence="4" type="ORF">AKSOIL_0270</name>
</gene>
<dbReference type="Gene3D" id="2.40.170.20">
    <property type="entry name" value="TonB-dependent receptor, beta-barrel domain"/>
    <property type="match status" value="1"/>
</dbReference>
<protein>
    <submittedName>
        <fullName evidence="4">TonB-dependent receptor</fullName>
    </submittedName>
</protein>
<reference evidence="4" key="1">
    <citation type="journal article" date="2009" name="ISME J.">
        <title>Functional metagenomics reveals diverse beta-lactamases in a remote Alaskan soil.</title>
        <authorList>
            <person name="Allen H.K."/>
            <person name="Moe L.A."/>
            <person name="Rodbumrer J."/>
            <person name="Gaarder A."/>
            <person name="Handelsman J."/>
        </authorList>
    </citation>
    <scope>NUCLEOTIDE SEQUENCE</scope>
</reference>
<dbReference type="EMBL" id="EU408352">
    <property type="protein sequence ID" value="ACN58885.1"/>
    <property type="molecule type" value="Genomic_DNA"/>
</dbReference>
<evidence type="ECO:0000256" key="3">
    <source>
        <dbReference type="ARBA" id="ARBA00023237"/>
    </source>
</evidence>
<accession>C0INJ9</accession>
<keyword evidence="2" id="KW-0472">Membrane</keyword>
<dbReference type="AlphaFoldDB" id="C0INJ9"/>
<proteinExistence type="predicted"/>
<dbReference type="InterPro" id="IPR036942">
    <property type="entry name" value="Beta-barrel_TonB_sf"/>
</dbReference>
<keyword evidence="4" id="KW-0675">Receptor</keyword>
<dbReference type="PANTHER" id="PTHR40980">
    <property type="entry name" value="PLUG DOMAIN-CONTAINING PROTEIN"/>
    <property type="match status" value="1"/>
</dbReference>
<dbReference type="SUPFAM" id="SSF56935">
    <property type="entry name" value="Porins"/>
    <property type="match status" value="1"/>
</dbReference>
<organism evidence="4">
    <name type="scientific">uncultured bacterium BLR13</name>
    <dbReference type="NCBI Taxonomy" id="506515"/>
    <lineage>
        <taxon>Bacteria</taxon>
        <taxon>environmental samples</taxon>
    </lineage>
</organism>
<evidence type="ECO:0000256" key="1">
    <source>
        <dbReference type="ARBA" id="ARBA00004442"/>
    </source>
</evidence>
<name>C0INJ9_9BACT</name>
<keyword evidence="3" id="KW-0998">Cell outer membrane</keyword>
<comment type="subcellular location">
    <subcellularLocation>
        <location evidence="1">Cell outer membrane</location>
    </subcellularLocation>
</comment>
<evidence type="ECO:0000313" key="4">
    <source>
        <dbReference type="EMBL" id="ACN58885.1"/>
    </source>
</evidence>
<evidence type="ECO:0000256" key="2">
    <source>
        <dbReference type="ARBA" id="ARBA00023136"/>
    </source>
</evidence>